<keyword evidence="2 7" id="KW-0813">Transport</keyword>
<gene>
    <name evidence="9" type="ORF">E1757_19685</name>
</gene>
<feature type="transmembrane region" description="Helical" evidence="7">
    <location>
        <begin position="259"/>
        <end position="278"/>
    </location>
</feature>
<dbReference type="Proteomes" id="UP000295636">
    <property type="component" value="Unassembled WGS sequence"/>
</dbReference>
<comment type="caution">
    <text evidence="9">The sequence shown here is derived from an EMBL/GenBank/DDBJ whole genome shotgun (WGS) entry which is preliminary data.</text>
</comment>
<evidence type="ECO:0000256" key="4">
    <source>
        <dbReference type="ARBA" id="ARBA00022692"/>
    </source>
</evidence>
<evidence type="ECO:0000256" key="2">
    <source>
        <dbReference type="ARBA" id="ARBA00022448"/>
    </source>
</evidence>
<evidence type="ECO:0000256" key="6">
    <source>
        <dbReference type="ARBA" id="ARBA00023136"/>
    </source>
</evidence>
<proteinExistence type="inferred from homology"/>
<feature type="transmembrane region" description="Helical" evidence="7">
    <location>
        <begin position="111"/>
        <end position="130"/>
    </location>
</feature>
<comment type="similarity">
    <text evidence="7">Belongs to the binding-protein-dependent transport system permease family.</text>
</comment>
<dbReference type="Gene3D" id="1.10.3720.10">
    <property type="entry name" value="MetI-like"/>
    <property type="match status" value="1"/>
</dbReference>
<dbReference type="GO" id="GO:0005886">
    <property type="term" value="C:plasma membrane"/>
    <property type="evidence" value="ECO:0007669"/>
    <property type="project" value="UniProtKB-SubCell"/>
</dbReference>
<evidence type="ECO:0000256" key="3">
    <source>
        <dbReference type="ARBA" id="ARBA00022475"/>
    </source>
</evidence>
<dbReference type="InterPro" id="IPR035906">
    <property type="entry name" value="MetI-like_sf"/>
</dbReference>
<reference evidence="9 10" key="1">
    <citation type="submission" date="2019-03" db="EMBL/GenBank/DDBJ databases">
        <title>This is whole genome sequence of Paenibacillus sp MS74 strain.</title>
        <authorList>
            <person name="Trinh H.N."/>
        </authorList>
    </citation>
    <scope>NUCLEOTIDE SEQUENCE [LARGE SCALE GENOMIC DNA]</scope>
    <source>
        <strain evidence="9 10">MS74</strain>
    </source>
</reference>
<dbReference type="Pfam" id="PF00528">
    <property type="entry name" value="BPD_transp_1"/>
    <property type="match status" value="1"/>
</dbReference>
<evidence type="ECO:0000313" key="9">
    <source>
        <dbReference type="EMBL" id="TDF95942.1"/>
    </source>
</evidence>
<dbReference type="InterPro" id="IPR000515">
    <property type="entry name" value="MetI-like"/>
</dbReference>
<evidence type="ECO:0000256" key="1">
    <source>
        <dbReference type="ARBA" id="ARBA00004651"/>
    </source>
</evidence>
<keyword evidence="5 7" id="KW-1133">Transmembrane helix</keyword>
<accession>A0A4R5KL83</accession>
<dbReference type="AlphaFoldDB" id="A0A4R5KL83"/>
<keyword evidence="10" id="KW-1185">Reference proteome</keyword>
<dbReference type="OrthoDB" id="9810086at2"/>
<dbReference type="RefSeq" id="WP_133231214.1">
    <property type="nucleotide sequence ID" value="NZ_SMRT01000009.1"/>
</dbReference>
<feature type="transmembrane region" description="Helical" evidence="7">
    <location>
        <begin position="183"/>
        <end position="205"/>
    </location>
</feature>
<evidence type="ECO:0000256" key="7">
    <source>
        <dbReference type="RuleBase" id="RU363032"/>
    </source>
</evidence>
<dbReference type="GO" id="GO:0055085">
    <property type="term" value="P:transmembrane transport"/>
    <property type="evidence" value="ECO:0007669"/>
    <property type="project" value="InterPro"/>
</dbReference>
<dbReference type="PANTHER" id="PTHR43744">
    <property type="entry name" value="ABC TRANSPORTER PERMEASE PROTEIN MG189-RELATED-RELATED"/>
    <property type="match status" value="1"/>
</dbReference>
<name>A0A4R5KL83_9BACL</name>
<keyword evidence="4 7" id="KW-0812">Transmembrane</keyword>
<keyword evidence="3" id="KW-1003">Cell membrane</keyword>
<evidence type="ECO:0000259" key="8">
    <source>
        <dbReference type="PROSITE" id="PS50928"/>
    </source>
</evidence>
<evidence type="ECO:0000313" key="10">
    <source>
        <dbReference type="Proteomes" id="UP000295636"/>
    </source>
</evidence>
<comment type="subcellular location">
    <subcellularLocation>
        <location evidence="1 7">Cell membrane</location>
        <topology evidence="1 7">Multi-pass membrane protein</topology>
    </subcellularLocation>
</comment>
<organism evidence="9 10">
    <name type="scientific">Paenibacillus piri</name>
    <dbReference type="NCBI Taxonomy" id="2547395"/>
    <lineage>
        <taxon>Bacteria</taxon>
        <taxon>Bacillati</taxon>
        <taxon>Bacillota</taxon>
        <taxon>Bacilli</taxon>
        <taxon>Bacillales</taxon>
        <taxon>Paenibacillaceae</taxon>
        <taxon>Paenibacillus</taxon>
    </lineage>
</organism>
<feature type="domain" description="ABC transmembrane type-1" evidence="8">
    <location>
        <begin position="75"/>
        <end position="276"/>
    </location>
</feature>
<keyword evidence="6 7" id="KW-0472">Membrane</keyword>
<dbReference type="EMBL" id="SMRT01000009">
    <property type="protein sequence ID" value="TDF95942.1"/>
    <property type="molecule type" value="Genomic_DNA"/>
</dbReference>
<dbReference type="CDD" id="cd06261">
    <property type="entry name" value="TM_PBP2"/>
    <property type="match status" value="1"/>
</dbReference>
<protein>
    <submittedName>
        <fullName evidence="9">Carbohydrate ABC transporter permease</fullName>
    </submittedName>
</protein>
<feature type="transmembrane region" description="Helical" evidence="7">
    <location>
        <begin position="16"/>
        <end position="38"/>
    </location>
</feature>
<sequence length="293" mass="33124">MYKKTWGEKVFDGSNYILLCLLVVVTLYPFIYVLMASLSDPKFVAQYRGLLLWPHGFTLNTYTFVFENPMIATGYRNTLFYVFAGTVINMLLTALGAYALSRRYLIGGTTIMILIVFTMFFSGGLIPTYLNVRNLGLLDSAWAIILPSAVNTFNLIVMRTAFRAVPESMEESAKIDGANDYTILFRIFIPLSLPVMAVILLFYLVQHWNSWFPALIYLRTRELFPIQLILREILIASSTDTMTAGNVAQLDQMPVGETIKYATIIIVTLPIVCVYPFLQKYFAKGIMVGAVKE</sequence>
<dbReference type="SUPFAM" id="SSF161098">
    <property type="entry name" value="MetI-like"/>
    <property type="match status" value="1"/>
</dbReference>
<dbReference type="PROSITE" id="PS50928">
    <property type="entry name" value="ABC_TM1"/>
    <property type="match status" value="1"/>
</dbReference>
<dbReference type="PANTHER" id="PTHR43744:SF9">
    <property type="entry name" value="POLYGALACTURONAN_RHAMNOGALACTURONAN TRANSPORT SYSTEM PERMEASE PROTEIN YTCP"/>
    <property type="match status" value="1"/>
</dbReference>
<feature type="transmembrane region" description="Helical" evidence="7">
    <location>
        <begin position="78"/>
        <end position="99"/>
    </location>
</feature>
<evidence type="ECO:0000256" key="5">
    <source>
        <dbReference type="ARBA" id="ARBA00022989"/>
    </source>
</evidence>
<feature type="transmembrane region" description="Helical" evidence="7">
    <location>
        <begin position="142"/>
        <end position="162"/>
    </location>
</feature>